<dbReference type="AlphaFoldDB" id="A0A200I3V5"/>
<evidence type="ECO:0000313" key="2">
    <source>
        <dbReference type="Proteomes" id="UP000196503"/>
    </source>
</evidence>
<dbReference type="RefSeq" id="WP_256968737.1">
    <property type="nucleotide sequence ID" value="NZ_NIBL01000001.1"/>
</dbReference>
<sequence length="52" mass="6242">MIKNEELYAVKNERGHYEIDTARIKFPYLKGMLEEREKIEENIKKCQSLIAK</sequence>
<name>A0A200I3V5_9ENTE</name>
<organism evidence="1 2">
    <name type="scientific">Enterococcus cecorum</name>
    <dbReference type="NCBI Taxonomy" id="44008"/>
    <lineage>
        <taxon>Bacteria</taxon>
        <taxon>Bacillati</taxon>
        <taxon>Bacillota</taxon>
        <taxon>Bacilli</taxon>
        <taxon>Lactobacillales</taxon>
        <taxon>Enterococcaceae</taxon>
        <taxon>Enterococcus</taxon>
    </lineage>
</organism>
<reference evidence="1 2" key="1">
    <citation type="submission" date="2017-05" db="EMBL/GenBank/DDBJ databases">
        <title>The Genome Sequence of Enterococcus faecium 2D5_DIV0622.</title>
        <authorList>
            <consortium name="The Broad Institute Genomics Platform"/>
            <consortium name="The Broad Institute Genomic Center for Infectious Diseases"/>
            <person name="Earl A."/>
            <person name="Manson A."/>
            <person name="Schwartman J."/>
            <person name="Gilmore M."/>
            <person name="Abouelleil A."/>
            <person name="Cao P."/>
            <person name="Chapman S."/>
            <person name="Cusick C."/>
            <person name="Shea T."/>
            <person name="Young S."/>
            <person name="Neafsey D."/>
            <person name="Nusbaum C."/>
            <person name="Birren B."/>
        </authorList>
    </citation>
    <scope>NUCLEOTIDE SEQUENCE [LARGE SCALE GENOMIC DNA]</scope>
    <source>
        <strain evidence="1 2">2D5_DIV0622</strain>
    </source>
</reference>
<proteinExistence type="predicted"/>
<evidence type="ECO:0000313" key="1">
    <source>
        <dbReference type="EMBL" id="OUZ18945.1"/>
    </source>
</evidence>
<comment type="caution">
    <text evidence="1">The sequence shown here is derived from an EMBL/GenBank/DDBJ whole genome shotgun (WGS) entry which is preliminary data.</text>
</comment>
<accession>A0A200I3V5</accession>
<dbReference type="Proteomes" id="UP000196503">
    <property type="component" value="Unassembled WGS sequence"/>
</dbReference>
<dbReference type="EMBL" id="NIBL01000001">
    <property type="protein sequence ID" value="OUZ18945.1"/>
    <property type="molecule type" value="Genomic_DNA"/>
</dbReference>
<protein>
    <submittedName>
        <fullName evidence="1">Uncharacterized protein</fullName>
    </submittedName>
</protein>
<gene>
    <name evidence="1" type="ORF">A5869_000593</name>
</gene>